<keyword evidence="6" id="KW-0449">Lipoprotein</keyword>
<feature type="transmembrane region" description="Helical" evidence="8">
    <location>
        <begin position="533"/>
        <end position="552"/>
    </location>
</feature>
<dbReference type="Proteomes" id="UP001371456">
    <property type="component" value="Unassembled WGS sequence"/>
</dbReference>
<dbReference type="GO" id="GO:0098552">
    <property type="term" value="C:side of membrane"/>
    <property type="evidence" value="ECO:0007669"/>
    <property type="project" value="UniProtKB-KW"/>
</dbReference>
<accession>A0AAN8UEW4</accession>
<keyword evidence="8" id="KW-0812">Transmembrane</keyword>
<dbReference type="Pfam" id="PF07690">
    <property type="entry name" value="MFS_1"/>
    <property type="match status" value="1"/>
</dbReference>
<keyword evidence="8" id="KW-0472">Membrane</keyword>
<keyword evidence="4" id="KW-0325">Glycoprotein</keyword>
<dbReference type="GO" id="GO:0015293">
    <property type="term" value="F:symporter activity"/>
    <property type="evidence" value="ECO:0007669"/>
    <property type="project" value="InterPro"/>
</dbReference>
<dbReference type="SUPFAM" id="SSF103473">
    <property type="entry name" value="MFS general substrate transporter"/>
    <property type="match status" value="1"/>
</dbReference>
<evidence type="ECO:0000313" key="10">
    <source>
        <dbReference type="EMBL" id="KAK6804162.1"/>
    </source>
</evidence>
<evidence type="ECO:0000256" key="7">
    <source>
        <dbReference type="ARBA" id="ARBA00044504"/>
    </source>
</evidence>
<dbReference type="EMBL" id="JBANQN010000001">
    <property type="protein sequence ID" value="KAK6804162.1"/>
    <property type="molecule type" value="Genomic_DNA"/>
</dbReference>
<dbReference type="AlphaFoldDB" id="A0AAN8UEW4"/>
<feature type="transmembrane region" description="Helical" evidence="8">
    <location>
        <begin position="385"/>
        <end position="404"/>
    </location>
</feature>
<feature type="transmembrane region" description="Helical" evidence="8">
    <location>
        <begin position="315"/>
        <end position="334"/>
    </location>
</feature>
<protein>
    <recommendedName>
        <fullName evidence="9">Bifunctional inhibitor/plant lipid transfer protein/seed storage helical domain-containing protein</fullName>
    </recommendedName>
</protein>
<dbReference type="GO" id="GO:0008643">
    <property type="term" value="P:carbohydrate transport"/>
    <property type="evidence" value="ECO:0007669"/>
    <property type="project" value="InterPro"/>
</dbReference>
<dbReference type="InterPro" id="IPR016140">
    <property type="entry name" value="Bifunc_inhib/LTP/seed_store"/>
</dbReference>
<feature type="domain" description="Bifunctional inhibitor/plant lipid transfer protein/seed storage helical" evidence="9">
    <location>
        <begin position="62"/>
        <end position="139"/>
    </location>
</feature>
<keyword evidence="5" id="KW-0732">Signal</keyword>
<dbReference type="InterPro" id="IPR011701">
    <property type="entry name" value="MFS"/>
</dbReference>
<evidence type="ECO:0000256" key="8">
    <source>
        <dbReference type="SAM" id="Phobius"/>
    </source>
</evidence>
<dbReference type="Pfam" id="PF14368">
    <property type="entry name" value="LTP_2"/>
    <property type="match status" value="1"/>
</dbReference>
<feature type="transmembrane region" description="Helical" evidence="8">
    <location>
        <begin position="594"/>
        <end position="615"/>
    </location>
</feature>
<evidence type="ECO:0000256" key="4">
    <source>
        <dbReference type="ARBA" id="ARBA00022622"/>
    </source>
</evidence>
<dbReference type="Gene3D" id="1.10.110.10">
    <property type="entry name" value="Plant lipid-transfer and hydrophobic proteins"/>
    <property type="match status" value="1"/>
</dbReference>
<dbReference type="InterPro" id="IPR036312">
    <property type="entry name" value="Bifun_inhib/LTP/seed_sf"/>
</dbReference>
<feature type="transmembrane region" description="Helical" evidence="8">
    <location>
        <begin position="635"/>
        <end position="657"/>
    </location>
</feature>
<comment type="subcellular location">
    <subcellularLocation>
        <location evidence="1">Cell membrane</location>
        <topology evidence="1">Lipid-anchor</topology>
        <topology evidence="1">GPI-anchor</topology>
    </subcellularLocation>
</comment>
<evidence type="ECO:0000256" key="2">
    <source>
        <dbReference type="ARBA" id="ARBA00009748"/>
    </source>
</evidence>
<dbReference type="GO" id="GO:0005886">
    <property type="term" value="C:plasma membrane"/>
    <property type="evidence" value="ECO:0007669"/>
    <property type="project" value="UniProtKB-SubCell"/>
</dbReference>
<sequence length="674" mass="74131">MSIFPLITKTTKRQKQSSRHFSYLYKHFNMVSCTMKYQLRLVLFFILCVFGNSDTEKDKEECTQSLIGLATCLPYVGGNAPAPTPDCCTGLKQVLKDSKKCLCLLIKDRNDPDLGLQLNVTLALTLPSVCKAPANISECPALLHLPANSPDAQVFYQIANNSSSIAGSPLAHSPIPSVGSSPTGAPAGTPKSAGSHIGKRWFGLEAIVGVVLLWFQIFSSEFEFWEFTYSIMIGSNVENEEEKPLGRWSVLAYGVGHVLNDITSTYWYTYLLLYLTSIGMPPKQVAALAITGQFTDATMTIIAGELIDRFGHFKIWHVVGTVLVSAAFSSFYWGVCVPCKIIGIDTPLVQMIGYYMFDILFSGGWAMVNGLTLDQTSRVACVSCRNAFTMVASLIVYGIGFFIFNSSVKQVEIKEQYHLLATIAVLIGCFFVILFHIGTKEPRVKQVSHTTNPCGSSWKRWLKNGLYYKVASIYVLTRVVTNISQVFLALYVISDLHMSQSSKALVPAIIYLCSFITSILLQELEWSNHRLKAIFSVGGFLWLFCSAVVLSLPINMNVFMYILSVVIGIANAFMMVTSVGMESELVDKEVEGSAFVYGSLGFVEKVLCGVMLYILESYESVTPAACNPAYPCFTVTRFSLGFIPGVAALAGVIVTCFTKFRTSHPEPLAEPLLA</sequence>
<name>A0AAN8UEW4_SOLBU</name>
<evidence type="ECO:0000313" key="11">
    <source>
        <dbReference type="Proteomes" id="UP001371456"/>
    </source>
</evidence>
<dbReference type="SMART" id="SM00499">
    <property type="entry name" value="AAI"/>
    <property type="match status" value="1"/>
</dbReference>
<evidence type="ECO:0000256" key="6">
    <source>
        <dbReference type="ARBA" id="ARBA00023288"/>
    </source>
</evidence>
<evidence type="ECO:0000256" key="5">
    <source>
        <dbReference type="ARBA" id="ARBA00022729"/>
    </source>
</evidence>
<comment type="similarity">
    <text evidence="7">Belongs to the major facilitator superfamily. Phosphate:H(+) symporter (TC 2.A.1.9) family.</text>
</comment>
<proteinExistence type="inferred from homology"/>
<dbReference type="FunFam" id="1.10.110.10:FF:000001">
    <property type="entry name" value="Bifunctional inhibitor/lipid-transfer protein/seed storage 2S albumin superfamily protein"/>
    <property type="match status" value="1"/>
</dbReference>
<dbReference type="PANTHER" id="PTHR11328:SF47">
    <property type="entry name" value="MAJOR FACILITATOR SUPERFAMILY DOMAIN-CONTAINING PROTEIN 12-LIKE"/>
    <property type="match status" value="1"/>
</dbReference>
<dbReference type="SUPFAM" id="SSF47699">
    <property type="entry name" value="Bifunctional inhibitor/lipid-transfer protein/seed storage 2S albumin"/>
    <property type="match status" value="1"/>
</dbReference>
<dbReference type="Gene3D" id="1.20.1250.20">
    <property type="entry name" value="MFS general substrate transporter like domains"/>
    <property type="match status" value="2"/>
</dbReference>
<keyword evidence="3" id="KW-1003">Cell membrane</keyword>
<feature type="transmembrane region" description="Helical" evidence="8">
    <location>
        <begin position="504"/>
        <end position="521"/>
    </location>
</feature>
<dbReference type="CDD" id="cd00010">
    <property type="entry name" value="AAI_LTSS"/>
    <property type="match status" value="1"/>
</dbReference>
<comment type="similarity">
    <text evidence="2">Belongs to the plant LTP family.</text>
</comment>
<dbReference type="PANTHER" id="PTHR11328">
    <property type="entry name" value="MAJOR FACILITATOR SUPERFAMILY DOMAIN-CONTAINING PROTEIN"/>
    <property type="match status" value="1"/>
</dbReference>
<keyword evidence="8" id="KW-1133">Transmembrane helix</keyword>
<evidence type="ECO:0000256" key="3">
    <source>
        <dbReference type="ARBA" id="ARBA00022475"/>
    </source>
</evidence>
<feature type="transmembrane region" description="Helical" evidence="8">
    <location>
        <begin position="354"/>
        <end position="373"/>
    </location>
</feature>
<evidence type="ECO:0000256" key="1">
    <source>
        <dbReference type="ARBA" id="ARBA00004609"/>
    </source>
</evidence>
<dbReference type="InterPro" id="IPR036259">
    <property type="entry name" value="MFS_trans_sf"/>
</dbReference>
<feature type="transmembrane region" description="Helical" evidence="8">
    <location>
        <begin position="416"/>
        <end position="437"/>
    </location>
</feature>
<gene>
    <name evidence="10" type="ORF">RDI58_001946</name>
</gene>
<keyword evidence="11" id="KW-1185">Reference proteome</keyword>
<organism evidence="10 11">
    <name type="scientific">Solanum bulbocastanum</name>
    <name type="common">Wild potato</name>
    <dbReference type="NCBI Taxonomy" id="147425"/>
    <lineage>
        <taxon>Eukaryota</taxon>
        <taxon>Viridiplantae</taxon>
        <taxon>Streptophyta</taxon>
        <taxon>Embryophyta</taxon>
        <taxon>Tracheophyta</taxon>
        <taxon>Spermatophyta</taxon>
        <taxon>Magnoliopsida</taxon>
        <taxon>eudicotyledons</taxon>
        <taxon>Gunneridae</taxon>
        <taxon>Pentapetalae</taxon>
        <taxon>asterids</taxon>
        <taxon>lamiids</taxon>
        <taxon>Solanales</taxon>
        <taxon>Solanaceae</taxon>
        <taxon>Solanoideae</taxon>
        <taxon>Solaneae</taxon>
        <taxon>Solanum</taxon>
    </lineage>
</organism>
<dbReference type="InterPro" id="IPR039672">
    <property type="entry name" value="MFS_2"/>
</dbReference>
<evidence type="ECO:0000259" key="9">
    <source>
        <dbReference type="SMART" id="SM00499"/>
    </source>
</evidence>
<keyword evidence="4" id="KW-0336">GPI-anchor</keyword>
<feature type="transmembrane region" description="Helical" evidence="8">
    <location>
        <begin position="466"/>
        <end position="492"/>
    </location>
</feature>
<reference evidence="10 11" key="1">
    <citation type="submission" date="2024-02" db="EMBL/GenBank/DDBJ databases">
        <title>de novo genome assembly of Solanum bulbocastanum strain 11H21.</title>
        <authorList>
            <person name="Hosaka A.J."/>
        </authorList>
    </citation>
    <scope>NUCLEOTIDE SEQUENCE [LARGE SCALE GENOMIC DNA]</scope>
    <source>
        <tissue evidence="10">Young leaves</tissue>
    </source>
</reference>
<feature type="transmembrane region" description="Helical" evidence="8">
    <location>
        <begin position="201"/>
        <end position="218"/>
    </location>
</feature>
<feature type="transmembrane region" description="Helical" evidence="8">
    <location>
        <begin position="558"/>
        <end position="582"/>
    </location>
</feature>
<comment type="caution">
    <text evidence="10">The sequence shown here is derived from an EMBL/GenBank/DDBJ whole genome shotgun (WGS) entry which is preliminary data.</text>
</comment>